<accession>A0A5J5FY05</accession>
<name>A0A5J5FY05_9GAMM</name>
<keyword evidence="2" id="KW-1185">Reference proteome</keyword>
<dbReference type="AlphaFoldDB" id="A0A5J5FY05"/>
<gene>
    <name evidence="1" type="ORF">FJU30_15125</name>
</gene>
<proteinExistence type="predicted"/>
<dbReference type="Proteomes" id="UP000335415">
    <property type="component" value="Unassembled WGS sequence"/>
</dbReference>
<sequence length="61" mass="6224">MKIGAGSYSALSQDCAGRGRAAHTALLCFALLCFALLCFAAACRLPPAACRLPPAACRLPA</sequence>
<evidence type="ECO:0000313" key="2">
    <source>
        <dbReference type="Proteomes" id="UP000335415"/>
    </source>
</evidence>
<protein>
    <submittedName>
        <fullName evidence="1">Uncharacterized protein</fullName>
    </submittedName>
</protein>
<comment type="caution">
    <text evidence="1">The sequence shown here is derived from an EMBL/GenBank/DDBJ whole genome shotgun (WGS) entry which is preliminary data.</text>
</comment>
<reference evidence="1 2" key="1">
    <citation type="submission" date="2019-09" db="EMBL/GenBank/DDBJ databases">
        <authorList>
            <person name="Li Y."/>
        </authorList>
    </citation>
    <scope>NUCLEOTIDE SEQUENCE [LARGE SCALE GENOMIC DNA]</scope>
    <source>
        <strain evidence="1 2">L3-3HA</strain>
    </source>
</reference>
<dbReference type="EMBL" id="VYKJ01000007">
    <property type="protein sequence ID" value="KAA8999004.1"/>
    <property type="molecule type" value="Genomic_DNA"/>
</dbReference>
<evidence type="ECO:0000313" key="1">
    <source>
        <dbReference type="EMBL" id="KAA8999004.1"/>
    </source>
</evidence>
<organism evidence="1 2">
    <name type="scientific">Affinibrenneria salicis</name>
    <dbReference type="NCBI Taxonomy" id="2590031"/>
    <lineage>
        <taxon>Bacteria</taxon>
        <taxon>Pseudomonadati</taxon>
        <taxon>Pseudomonadota</taxon>
        <taxon>Gammaproteobacteria</taxon>
        <taxon>Enterobacterales</taxon>
        <taxon>Pectobacteriaceae</taxon>
        <taxon>Affinibrenneria</taxon>
    </lineage>
</organism>